<dbReference type="Proteomes" id="UP000035720">
    <property type="component" value="Unassembled WGS sequence"/>
</dbReference>
<dbReference type="InterPro" id="IPR037914">
    <property type="entry name" value="SpoVT-AbrB_sf"/>
</dbReference>
<dbReference type="GO" id="GO:0005737">
    <property type="term" value="C:cytoplasm"/>
    <property type="evidence" value="ECO:0007669"/>
    <property type="project" value="UniProtKB-UniRule"/>
</dbReference>
<comment type="subunit">
    <text evidence="7">Forms oligomers.</text>
</comment>
<dbReference type="GO" id="GO:0003700">
    <property type="term" value="F:DNA-binding transcription factor activity"/>
    <property type="evidence" value="ECO:0007669"/>
    <property type="project" value="UniProtKB-UniRule"/>
</dbReference>
<dbReference type="InterPro" id="IPR035642">
    <property type="entry name" value="MraZ_N"/>
</dbReference>
<accession>A0A077M3T7</accession>
<dbReference type="OrthoDB" id="9807753at2"/>
<evidence type="ECO:0000256" key="1">
    <source>
        <dbReference type="ARBA" id="ARBA00013860"/>
    </source>
</evidence>
<comment type="subcellular location">
    <subcellularLocation>
        <location evidence="7">Cytoplasm</location>
        <location evidence="7">Nucleoid</location>
    </subcellularLocation>
</comment>
<dbReference type="PROSITE" id="PS51740">
    <property type="entry name" value="SPOVT_ABRB"/>
    <property type="match status" value="2"/>
</dbReference>
<evidence type="ECO:0000313" key="10">
    <source>
        <dbReference type="Proteomes" id="UP000035720"/>
    </source>
</evidence>
<dbReference type="EMBL" id="CAJC01000034">
    <property type="protein sequence ID" value="CCI51856.1"/>
    <property type="molecule type" value="Genomic_DNA"/>
</dbReference>
<dbReference type="GO" id="GO:2000143">
    <property type="term" value="P:negative regulation of DNA-templated transcription initiation"/>
    <property type="evidence" value="ECO:0007669"/>
    <property type="project" value="TreeGrafter"/>
</dbReference>
<dbReference type="RefSeq" id="WP_048548168.1">
    <property type="nucleotide sequence ID" value="NZ_HF571038.1"/>
</dbReference>
<dbReference type="CDD" id="cd16320">
    <property type="entry name" value="MraZ_N"/>
    <property type="match status" value="1"/>
</dbReference>
<evidence type="ECO:0000259" key="8">
    <source>
        <dbReference type="PROSITE" id="PS51740"/>
    </source>
</evidence>
<keyword evidence="3" id="KW-0677">Repeat</keyword>
<dbReference type="Gene3D" id="3.40.1550.20">
    <property type="entry name" value="Transcriptional regulator MraZ domain"/>
    <property type="match status" value="1"/>
</dbReference>
<dbReference type="NCBIfam" id="TIGR00242">
    <property type="entry name" value="division/cell wall cluster transcriptional repressor MraZ"/>
    <property type="match status" value="1"/>
</dbReference>
<evidence type="ECO:0000256" key="5">
    <source>
        <dbReference type="ARBA" id="ARBA00023125"/>
    </source>
</evidence>
<evidence type="ECO:0000256" key="6">
    <source>
        <dbReference type="ARBA" id="ARBA00023163"/>
    </source>
</evidence>
<feature type="domain" description="SpoVT-AbrB" evidence="8">
    <location>
        <begin position="82"/>
        <end position="125"/>
    </location>
</feature>
<keyword evidence="4 7" id="KW-0805">Transcription regulation</keyword>
<dbReference type="STRING" id="1193518.BN13_1290002"/>
<dbReference type="InterPro" id="IPR035644">
    <property type="entry name" value="MraZ_C"/>
</dbReference>
<keyword evidence="2 7" id="KW-0963">Cytoplasm</keyword>
<protein>
    <recommendedName>
        <fullName evidence="1 7">Transcriptional regulator MraZ</fullName>
    </recommendedName>
</protein>
<dbReference type="SUPFAM" id="SSF89447">
    <property type="entry name" value="AbrB/MazE/MraZ-like"/>
    <property type="match status" value="1"/>
</dbReference>
<reference evidence="9 10" key="1">
    <citation type="journal article" date="2013" name="ISME J.">
        <title>A metabolic model for members of the genus Tetrasphaera involved in enhanced biological phosphorus removal.</title>
        <authorList>
            <person name="Kristiansen R."/>
            <person name="Nguyen H.T.T."/>
            <person name="Saunders A.M."/>
            <person name="Nielsen J.L."/>
            <person name="Wimmer R."/>
            <person name="Le V.Q."/>
            <person name="McIlroy S.J."/>
            <person name="Petrovski S."/>
            <person name="Seviour R.J."/>
            <person name="Calteau A."/>
            <person name="Nielsen K.L."/>
            <person name="Nielsen P.H."/>
        </authorList>
    </citation>
    <scope>NUCLEOTIDE SEQUENCE [LARGE SCALE GENOMIC DNA]</scope>
    <source>
        <strain evidence="9 10">Ben 74</strain>
    </source>
</reference>
<evidence type="ECO:0000313" key="9">
    <source>
        <dbReference type="EMBL" id="CCI51856.1"/>
    </source>
</evidence>
<feature type="domain" description="SpoVT-AbrB" evidence="8">
    <location>
        <begin position="10"/>
        <end position="52"/>
    </location>
</feature>
<gene>
    <name evidence="7 9" type="primary">mraZ</name>
    <name evidence="9" type="ORF">BN13_1290002</name>
</gene>
<evidence type="ECO:0000256" key="2">
    <source>
        <dbReference type="ARBA" id="ARBA00022490"/>
    </source>
</evidence>
<dbReference type="InterPro" id="IPR007159">
    <property type="entry name" value="SpoVT-AbrB_dom"/>
</dbReference>
<comment type="similarity">
    <text evidence="7">Belongs to the MraZ family.</text>
</comment>
<dbReference type="InterPro" id="IPR003444">
    <property type="entry name" value="MraZ"/>
</dbReference>
<sequence>MDAAAEFLGIHTPRLDDKGRLILPARFRDDLGDKIVVTKGPDRCVLIYPYAEFRTRILDPLAAGTSASRNVRALRRAYLGNASTETLDRQGRVTIPPALRTWGGLDKDCVVIGQGTYIELWDRAAYEQIEQDSDDVLGSLDVEGAILF</sequence>
<dbReference type="AlphaFoldDB" id="A0A077M3T7"/>
<comment type="caution">
    <text evidence="9">The sequence shown here is derived from an EMBL/GenBank/DDBJ whole genome shotgun (WGS) entry which is preliminary data.</text>
</comment>
<keyword evidence="5 7" id="KW-0238">DNA-binding</keyword>
<dbReference type="HAMAP" id="MF_01008">
    <property type="entry name" value="MraZ"/>
    <property type="match status" value="1"/>
</dbReference>
<proteinExistence type="inferred from homology"/>
<dbReference type="GO" id="GO:0009295">
    <property type="term" value="C:nucleoid"/>
    <property type="evidence" value="ECO:0007669"/>
    <property type="project" value="UniProtKB-SubCell"/>
</dbReference>
<evidence type="ECO:0000256" key="4">
    <source>
        <dbReference type="ARBA" id="ARBA00023015"/>
    </source>
</evidence>
<keyword evidence="10" id="KW-1185">Reference proteome</keyword>
<dbReference type="CDD" id="cd16321">
    <property type="entry name" value="MraZ_C"/>
    <property type="match status" value="1"/>
</dbReference>
<name>A0A077M3T7_9MICO</name>
<dbReference type="InterPro" id="IPR038619">
    <property type="entry name" value="MraZ_sf"/>
</dbReference>
<dbReference type="InterPro" id="IPR020603">
    <property type="entry name" value="MraZ_dom"/>
</dbReference>
<organism evidence="9 10">
    <name type="scientific">Nostocoides jenkinsii Ben 74</name>
    <dbReference type="NCBI Taxonomy" id="1193518"/>
    <lineage>
        <taxon>Bacteria</taxon>
        <taxon>Bacillati</taxon>
        <taxon>Actinomycetota</taxon>
        <taxon>Actinomycetes</taxon>
        <taxon>Micrococcales</taxon>
        <taxon>Intrasporangiaceae</taxon>
        <taxon>Nostocoides</taxon>
    </lineage>
</organism>
<evidence type="ECO:0000256" key="7">
    <source>
        <dbReference type="HAMAP-Rule" id="MF_01008"/>
    </source>
</evidence>
<dbReference type="Pfam" id="PF02381">
    <property type="entry name" value="MraZ"/>
    <property type="match status" value="2"/>
</dbReference>
<keyword evidence="6 7" id="KW-0804">Transcription</keyword>
<dbReference type="PANTHER" id="PTHR34701:SF1">
    <property type="entry name" value="TRANSCRIPTIONAL REGULATOR MRAZ"/>
    <property type="match status" value="1"/>
</dbReference>
<dbReference type="GO" id="GO:0000976">
    <property type="term" value="F:transcription cis-regulatory region binding"/>
    <property type="evidence" value="ECO:0007669"/>
    <property type="project" value="TreeGrafter"/>
</dbReference>
<dbReference type="PANTHER" id="PTHR34701">
    <property type="entry name" value="TRANSCRIPTIONAL REGULATOR MRAZ"/>
    <property type="match status" value="1"/>
</dbReference>
<evidence type="ECO:0000256" key="3">
    <source>
        <dbReference type="ARBA" id="ARBA00022737"/>
    </source>
</evidence>